<dbReference type="AlphaFoldDB" id="A0A1Y5SXI5"/>
<feature type="region of interest" description="Disordered" evidence="1">
    <location>
        <begin position="119"/>
        <end position="146"/>
    </location>
</feature>
<dbReference type="RefSeq" id="WP_085796134.1">
    <property type="nucleotide sequence ID" value="NZ_FWFO01000001.1"/>
</dbReference>
<sequence>MSLVLHPDPQQPTGGYGFLELPGSSLPDVVTLAVQDAYSERWLTPVEEARVEIGNPNWQPQKSSFGPYEVLRHDGADWVRIGPEIVNKLEEYTPLMIEVDGRAFNVTWPDTIPPRAGLAGLGGLQTVQPKPAPAPEPEVKRPPDPTPVEVLEPDIETEPQKRSLLWLWIVLLLLVAAGAAAWFWTREESISLPINTTPVSNNESCSLSALSALPGFATQLEALRSCGRDVSPDTALKLIEDAAETEDPLALRVFGTLYDGDQLDPRIENLIGLSFADDPARAVEYYARAVEAGDTQAKSLVTATCDRLKGSSQTLEKGAYDDFCR</sequence>
<evidence type="ECO:0000313" key="3">
    <source>
        <dbReference type="EMBL" id="SLN48795.1"/>
    </source>
</evidence>
<dbReference type="Proteomes" id="UP000193077">
    <property type="component" value="Unassembled WGS sequence"/>
</dbReference>
<evidence type="ECO:0000256" key="2">
    <source>
        <dbReference type="SAM" id="Phobius"/>
    </source>
</evidence>
<evidence type="ECO:0000313" key="4">
    <source>
        <dbReference type="Proteomes" id="UP000193077"/>
    </source>
</evidence>
<feature type="transmembrane region" description="Helical" evidence="2">
    <location>
        <begin position="164"/>
        <end position="184"/>
    </location>
</feature>
<keyword evidence="2" id="KW-0812">Transmembrane</keyword>
<gene>
    <name evidence="3" type="ORF">TRL7639_02699</name>
</gene>
<dbReference type="EMBL" id="FWFO01000001">
    <property type="protein sequence ID" value="SLN48795.1"/>
    <property type="molecule type" value="Genomic_DNA"/>
</dbReference>
<reference evidence="3 4" key="1">
    <citation type="submission" date="2017-03" db="EMBL/GenBank/DDBJ databases">
        <authorList>
            <person name="Afonso C.L."/>
            <person name="Miller P.J."/>
            <person name="Scott M.A."/>
            <person name="Spackman E."/>
            <person name="Goraichik I."/>
            <person name="Dimitrov K.M."/>
            <person name="Suarez D.L."/>
            <person name="Swayne D.E."/>
        </authorList>
    </citation>
    <scope>NUCLEOTIDE SEQUENCE [LARGE SCALE GENOMIC DNA]</scope>
    <source>
        <strain evidence="3 4">CECT 7639</strain>
    </source>
</reference>
<keyword evidence="4" id="KW-1185">Reference proteome</keyword>
<name>A0A1Y5SXI5_9RHOB</name>
<accession>A0A1Y5SXI5</accession>
<dbReference type="Gene3D" id="1.25.40.10">
    <property type="entry name" value="Tetratricopeptide repeat domain"/>
    <property type="match status" value="1"/>
</dbReference>
<protein>
    <submittedName>
        <fullName evidence="3">Uncharacterized protein</fullName>
    </submittedName>
</protein>
<keyword evidence="2" id="KW-0472">Membrane</keyword>
<organism evidence="3 4">
    <name type="scientific">Falsiruegeria litorea R37</name>
    <dbReference type="NCBI Taxonomy" id="1200284"/>
    <lineage>
        <taxon>Bacteria</taxon>
        <taxon>Pseudomonadati</taxon>
        <taxon>Pseudomonadota</taxon>
        <taxon>Alphaproteobacteria</taxon>
        <taxon>Rhodobacterales</taxon>
        <taxon>Roseobacteraceae</taxon>
        <taxon>Falsiruegeria</taxon>
    </lineage>
</organism>
<evidence type="ECO:0000256" key="1">
    <source>
        <dbReference type="SAM" id="MobiDB-lite"/>
    </source>
</evidence>
<keyword evidence="2" id="KW-1133">Transmembrane helix</keyword>
<proteinExistence type="predicted"/>
<dbReference type="OrthoDB" id="7876085at2"/>
<dbReference type="InterPro" id="IPR011990">
    <property type="entry name" value="TPR-like_helical_dom_sf"/>
</dbReference>